<accession>A0A8J2WRJ9</accession>
<dbReference type="PANTHER" id="PTHR43327:SF10">
    <property type="entry name" value="STOMATIN-LIKE PROTEIN 2, MITOCHONDRIAL"/>
    <property type="match status" value="1"/>
</dbReference>
<feature type="compositionally biased region" description="Basic residues" evidence="1">
    <location>
        <begin position="235"/>
        <end position="246"/>
    </location>
</feature>
<dbReference type="Proteomes" id="UP000789595">
    <property type="component" value="Unassembled WGS sequence"/>
</dbReference>
<feature type="compositionally biased region" description="Gly residues" evidence="1">
    <location>
        <begin position="298"/>
        <end position="310"/>
    </location>
</feature>
<gene>
    <name evidence="3" type="ORF">PECAL_5P23830</name>
</gene>
<keyword evidence="4" id="KW-1185">Reference proteome</keyword>
<dbReference type="SUPFAM" id="SSF117892">
    <property type="entry name" value="Band 7/SPFH domain"/>
    <property type="match status" value="1"/>
</dbReference>
<sequence length="335" mass="37050">MMMNAMQTLARQAPGALARHAPRAAGAALSTMASRGLLSASRRARTERAPPNPALLAARRDISVGRDGRHWNTVLLMVPQAEEWQIERFGKFSHTALPGLSFAIPIIDEIAYKRSLKETTIDIHPQTAITKDNVHVHLDGAVYTRVVDAYKASYGIEDPEGAITTLAQSAMRKEVGNLELDQLFLEREKLNIGARPRRWRPSARHRGDVFRSHRHRASARRGVAALGHPRVPLRDRRHPRRPRHARGHGEAVERGAAAPRRGARIRGLPPEIDQPVRRRAPGRHQRRPGAGREHAPEGNGGGRPDQGDCGGPSRFDADGGGSHGRRSPRDRRGRE</sequence>
<dbReference type="InterPro" id="IPR001107">
    <property type="entry name" value="Band_7"/>
</dbReference>
<proteinExistence type="predicted"/>
<dbReference type="Pfam" id="PF01145">
    <property type="entry name" value="Band_7"/>
    <property type="match status" value="1"/>
</dbReference>
<dbReference type="InterPro" id="IPR001972">
    <property type="entry name" value="Stomatin_HflK_fam"/>
</dbReference>
<feature type="domain" description="Band 7" evidence="2">
    <location>
        <begin position="73"/>
        <end position="217"/>
    </location>
</feature>
<dbReference type="PRINTS" id="PR00721">
    <property type="entry name" value="STOMATIN"/>
</dbReference>
<protein>
    <recommendedName>
        <fullName evidence="2">Band 7 domain-containing protein</fullName>
    </recommendedName>
</protein>
<reference evidence="3" key="1">
    <citation type="submission" date="2021-11" db="EMBL/GenBank/DDBJ databases">
        <authorList>
            <consortium name="Genoscope - CEA"/>
            <person name="William W."/>
        </authorList>
    </citation>
    <scope>NUCLEOTIDE SEQUENCE</scope>
</reference>
<dbReference type="CDD" id="cd08829">
    <property type="entry name" value="SPFH_paraslipin"/>
    <property type="match status" value="1"/>
</dbReference>
<dbReference type="GO" id="GO:0005739">
    <property type="term" value="C:mitochondrion"/>
    <property type="evidence" value="ECO:0007669"/>
    <property type="project" value="TreeGrafter"/>
</dbReference>
<evidence type="ECO:0000256" key="1">
    <source>
        <dbReference type="SAM" id="MobiDB-lite"/>
    </source>
</evidence>
<dbReference type="InterPro" id="IPR036013">
    <property type="entry name" value="Band_7/SPFH_dom_sf"/>
</dbReference>
<name>A0A8J2WRJ9_9STRA</name>
<evidence type="ECO:0000259" key="2">
    <source>
        <dbReference type="SMART" id="SM00244"/>
    </source>
</evidence>
<evidence type="ECO:0000313" key="4">
    <source>
        <dbReference type="Proteomes" id="UP000789595"/>
    </source>
</evidence>
<dbReference type="OrthoDB" id="434619at2759"/>
<dbReference type="Gene3D" id="3.30.479.30">
    <property type="entry name" value="Band 7 domain"/>
    <property type="match status" value="1"/>
</dbReference>
<feature type="region of interest" description="Disordered" evidence="1">
    <location>
        <begin position="197"/>
        <end position="335"/>
    </location>
</feature>
<dbReference type="GO" id="GO:0007005">
    <property type="term" value="P:mitochondrion organization"/>
    <property type="evidence" value="ECO:0007669"/>
    <property type="project" value="TreeGrafter"/>
</dbReference>
<dbReference type="GO" id="GO:0016020">
    <property type="term" value="C:membrane"/>
    <property type="evidence" value="ECO:0007669"/>
    <property type="project" value="InterPro"/>
</dbReference>
<dbReference type="AlphaFoldDB" id="A0A8J2WRJ9"/>
<dbReference type="SMART" id="SM00244">
    <property type="entry name" value="PHB"/>
    <property type="match status" value="1"/>
</dbReference>
<dbReference type="InterPro" id="IPR050710">
    <property type="entry name" value="Band7/mec-2_domain"/>
</dbReference>
<organism evidence="3 4">
    <name type="scientific">Pelagomonas calceolata</name>
    <dbReference type="NCBI Taxonomy" id="35677"/>
    <lineage>
        <taxon>Eukaryota</taxon>
        <taxon>Sar</taxon>
        <taxon>Stramenopiles</taxon>
        <taxon>Ochrophyta</taxon>
        <taxon>Pelagophyceae</taxon>
        <taxon>Pelagomonadales</taxon>
        <taxon>Pelagomonadaceae</taxon>
        <taxon>Pelagomonas</taxon>
    </lineage>
</organism>
<comment type="caution">
    <text evidence="3">The sequence shown here is derived from an EMBL/GenBank/DDBJ whole genome shotgun (WGS) entry which is preliminary data.</text>
</comment>
<dbReference type="EMBL" id="CAKKNE010000005">
    <property type="protein sequence ID" value="CAH0377863.1"/>
    <property type="molecule type" value="Genomic_DNA"/>
</dbReference>
<feature type="compositionally biased region" description="Basic residues" evidence="1">
    <location>
        <begin position="277"/>
        <end position="289"/>
    </location>
</feature>
<dbReference type="PANTHER" id="PTHR43327">
    <property type="entry name" value="STOMATIN-LIKE PROTEIN 2, MITOCHONDRIAL"/>
    <property type="match status" value="1"/>
</dbReference>
<evidence type="ECO:0000313" key="3">
    <source>
        <dbReference type="EMBL" id="CAH0377863.1"/>
    </source>
</evidence>